<reference evidence="2 3" key="1">
    <citation type="journal article" date="2024" name="Science">
        <title>Giant polyketide synthase enzymes in the biosynthesis of giant marine polyether toxins.</title>
        <authorList>
            <person name="Fallon T.R."/>
            <person name="Shende V.V."/>
            <person name="Wierzbicki I.H."/>
            <person name="Pendleton A.L."/>
            <person name="Watervoot N.F."/>
            <person name="Auber R.P."/>
            <person name="Gonzalez D.J."/>
            <person name="Wisecaver J.H."/>
            <person name="Moore B.S."/>
        </authorList>
    </citation>
    <scope>NUCLEOTIDE SEQUENCE [LARGE SCALE GENOMIC DNA]</scope>
    <source>
        <strain evidence="2 3">12B1</strain>
    </source>
</reference>
<name>A0AB34JBG6_PRYPA</name>
<gene>
    <name evidence="2" type="ORF">AB1Y20_002811</name>
</gene>
<keyword evidence="3" id="KW-1185">Reference proteome</keyword>
<comment type="caution">
    <text evidence="2">The sequence shown here is derived from an EMBL/GenBank/DDBJ whole genome shotgun (WGS) entry which is preliminary data.</text>
</comment>
<dbReference type="Proteomes" id="UP001515480">
    <property type="component" value="Unassembled WGS sequence"/>
</dbReference>
<proteinExistence type="predicted"/>
<feature type="compositionally biased region" description="Acidic residues" evidence="1">
    <location>
        <begin position="55"/>
        <end position="69"/>
    </location>
</feature>
<accession>A0AB34JBG6</accession>
<dbReference type="EMBL" id="JBGBPQ010000010">
    <property type="protein sequence ID" value="KAL1518522.1"/>
    <property type="molecule type" value="Genomic_DNA"/>
</dbReference>
<protein>
    <submittedName>
        <fullName evidence="2">Uncharacterized protein</fullName>
    </submittedName>
</protein>
<evidence type="ECO:0000313" key="2">
    <source>
        <dbReference type="EMBL" id="KAL1518522.1"/>
    </source>
</evidence>
<dbReference type="AlphaFoldDB" id="A0AB34JBG6"/>
<sequence>MSAHTCTCQKSFRSLRALWGHQRACAGVAAEELQAEERDDEQTYIMSSPHHADEPSDEDEDKTDNDDDVSLEHNEHSLSRNKRARSVREAAFQGLTRLRLDYNASNAQIEAVKEMMLEVIERIKEKVCSRLESDHNELTATQIRGLLATVGDPFVGMRSSYMEGKLREAKLPYIAPTARVLGSHVERHETEDGREVQEEITDYVYDFDVQKQLEAMFKYNPSTCEDFLGSMARWQAGWKDSSISDTMGGTGAWVWPISPKTFSKICRGIRKLKKFRRFSKNCEVLNEEIKEYVCI</sequence>
<evidence type="ECO:0000313" key="3">
    <source>
        <dbReference type="Proteomes" id="UP001515480"/>
    </source>
</evidence>
<feature type="region of interest" description="Disordered" evidence="1">
    <location>
        <begin position="34"/>
        <end position="85"/>
    </location>
</feature>
<organism evidence="2 3">
    <name type="scientific">Prymnesium parvum</name>
    <name type="common">Toxic golden alga</name>
    <dbReference type="NCBI Taxonomy" id="97485"/>
    <lineage>
        <taxon>Eukaryota</taxon>
        <taxon>Haptista</taxon>
        <taxon>Haptophyta</taxon>
        <taxon>Prymnesiophyceae</taxon>
        <taxon>Prymnesiales</taxon>
        <taxon>Prymnesiaceae</taxon>
        <taxon>Prymnesium</taxon>
    </lineage>
</organism>
<evidence type="ECO:0000256" key="1">
    <source>
        <dbReference type="SAM" id="MobiDB-lite"/>
    </source>
</evidence>